<keyword evidence="2" id="KW-1003">Cell membrane</keyword>
<feature type="transmembrane region" description="Helical" evidence="6">
    <location>
        <begin position="171"/>
        <end position="192"/>
    </location>
</feature>
<dbReference type="InterPro" id="IPR010432">
    <property type="entry name" value="RDD"/>
</dbReference>
<reference evidence="8 9" key="1">
    <citation type="submission" date="2021-01" db="EMBL/GenBank/DDBJ databases">
        <title>Chryseolinea sp. Jin1 Genome sequencing and assembly.</title>
        <authorList>
            <person name="Kim I."/>
        </authorList>
    </citation>
    <scope>NUCLEOTIDE SEQUENCE [LARGE SCALE GENOMIC DNA]</scope>
    <source>
        <strain evidence="8 9">Jin1</strain>
    </source>
</reference>
<feature type="domain" description="RDD" evidence="7">
    <location>
        <begin position="136"/>
        <end position="252"/>
    </location>
</feature>
<feature type="transmembrane region" description="Helical" evidence="6">
    <location>
        <begin position="32"/>
        <end position="50"/>
    </location>
</feature>
<feature type="transmembrane region" description="Helical" evidence="6">
    <location>
        <begin position="57"/>
        <end position="75"/>
    </location>
</feature>
<dbReference type="PANTHER" id="PTHR36115:SF9">
    <property type="entry name" value="LMO1584 PROTEIN"/>
    <property type="match status" value="1"/>
</dbReference>
<proteinExistence type="predicted"/>
<evidence type="ECO:0000313" key="8">
    <source>
        <dbReference type="EMBL" id="MBL0745469.1"/>
    </source>
</evidence>
<feature type="transmembrane region" description="Helical" evidence="6">
    <location>
        <begin position="146"/>
        <end position="165"/>
    </location>
</feature>
<evidence type="ECO:0000256" key="5">
    <source>
        <dbReference type="ARBA" id="ARBA00023136"/>
    </source>
</evidence>
<accession>A0ABS1L187</accession>
<comment type="subcellular location">
    <subcellularLocation>
        <location evidence="1">Cell membrane</location>
        <topology evidence="1">Multi-pass membrane protein</topology>
    </subcellularLocation>
</comment>
<dbReference type="Pfam" id="PF06271">
    <property type="entry name" value="RDD"/>
    <property type="match status" value="1"/>
</dbReference>
<dbReference type="Proteomes" id="UP000613030">
    <property type="component" value="Unassembled WGS sequence"/>
</dbReference>
<dbReference type="RefSeq" id="WP_202015911.1">
    <property type="nucleotide sequence ID" value="NZ_JAERRB010000016.1"/>
</dbReference>
<keyword evidence="4 6" id="KW-1133">Transmembrane helix</keyword>
<evidence type="ECO:0000313" key="9">
    <source>
        <dbReference type="Proteomes" id="UP000613030"/>
    </source>
</evidence>
<dbReference type="PANTHER" id="PTHR36115">
    <property type="entry name" value="PROLINE-RICH ANTIGEN HOMOLOG-RELATED"/>
    <property type="match status" value="1"/>
</dbReference>
<dbReference type="EMBL" id="JAERRB010000016">
    <property type="protein sequence ID" value="MBL0745469.1"/>
    <property type="molecule type" value="Genomic_DNA"/>
</dbReference>
<feature type="transmembrane region" description="Helical" evidence="6">
    <location>
        <begin position="7"/>
        <end position="26"/>
    </location>
</feature>
<evidence type="ECO:0000256" key="1">
    <source>
        <dbReference type="ARBA" id="ARBA00004651"/>
    </source>
</evidence>
<evidence type="ECO:0000259" key="7">
    <source>
        <dbReference type="Pfam" id="PF06271"/>
    </source>
</evidence>
<comment type="caution">
    <text evidence="8">The sequence shown here is derived from an EMBL/GenBank/DDBJ whole genome shotgun (WGS) entry which is preliminary data.</text>
</comment>
<name>A0ABS1L187_9BACT</name>
<dbReference type="InterPro" id="IPR051791">
    <property type="entry name" value="Pra-immunoreactive"/>
</dbReference>
<sequence length="260" mass="29710">MKQGKTILLLLTAIFFSTEGILIYMVSSVYNGDVFGAGFKTCFFLLLILLFSKKLAWAKWILSVLLIVYGALMLLAGTEHIVLYAIGAFDIFFGFYIHKSKALAIFRSNQRNDEEAPMQAETIIDTPAEEKHAFEYPQLVRRYKALFIDFMLVFTTLIIIMLLVQDSELRTPIMVTSAAIICLTYEPVLTTYSRTLGQKLMRIRVGRNENPLEKISLLNAYARWGTKWLLGWISFVTIHFNPEKRAIHDLASDSVMTIEE</sequence>
<protein>
    <submittedName>
        <fullName evidence="8">RDD family protein</fullName>
    </submittedName>
</protein>
<keyword evidence="5 6" id="KW-0472">Membrane</keyword>
<evidence type="ECO:0000256" key="4">
    <source>
        <dbReference type="ARBA" id="ARBA00022989"/>
    </source>
</evidence>
<feature type="transmembrane region" description="Helical" evidence="6">
    <location>
        <begin position="81"/>
        <end position="98"/>
    </location>
</feature>
<keyword evidence="9" id="KW-1185">Reference proteome</keyword>
<evidence type="ECO:0000256" key="6">
    <source>
        <dbReference type="SAM" id="Phobius"/>
    </source>
</evidence>
<organism evidence="8 9">
    <name type="scientific">Chryseolinea lacunae</name>
    <dbReference type="NCBI Taxonomy" id="2801331"/>
    <lineage>
        <taxon>Bacteria</taxon>
        <taxon>Pseudomonadati</taxon>
        <taxon>Bacteroidota</taxon>
        <taxon>Cytophagia</taxon>
        <taxon>Cytophagales</taxon>
        <taxon>Fulvivirgaceae</taxon>
        <taxon>Chryseolinea</taxon>
    </lineage>
</organism>
<gene>
    <name evidence="8" type="ORF">JI741_29830</name>
</gene>
<evidence type="ECO:0000256" key="2">
    <source>
        <dbReference type="ARBA" id="ARBA00022475"/>
    </source>
</evidence>
<evidence type="ECO:0000256" key="3">
    <source>
        <dbReference type="ARBA" id="ARBA00022692"/>
    </source>
</evidence>
<keyword evidence="3 6" id="KW-0812">Transmembrane</keyword>